<evidence type="ECO:0000313" key="9">
    <source>
        <dbReference type="Proteomes" id="UP001408356"/>
    </source>
</evidence>
<evidence type="ECO:0000256" key="1">
    <source>
        <dbReference type="ARBA" id="ARBA00001971"/>
    </source>
</evidence>
<keyword evidence="3 6" id="KW-0349">Heme</keyword>
<keyword evidence="7" id="KW-1133">Transmembrane helix</keyword>
<dbReference type="SUPFAM" id="SSF48264">
    <property type="entry name" value="Cytochrome P450"/>
    <property type="match status" value="1"/>
</dbReference>
<evidence type="ECO:0000256" key="7">
    <source>
        <dbReference type="SAM" id="Phobius"/>
    </source>
</evidence>
<keyword evidence="9" id="KW-1185">Reference proteome</keyword>
<proteinExistence type="inferred from homology"/>
<gene>
    <name evidence="8" type="ORF">SUNI508_02582</name>
</gene>
<evidence type="ECO:0000256" key="4">
    <source>
        <dbReference type="ARBA" id="ARBA00022723"/>
    </source>
</evidence>
<dbReference type="InterPro" id="IPR002401">
    <property type="entry name" value="Cyt_P450_E_grp-I"/>
</dbReference>
<feature type="transmembrane region" description="Helical" evidence="7">
    <location>
        <begin position="12"/>
        <end position="33"/>
    </location>
</feature>
<organism evidence="8 9">
    <name type="scientific">Seiridium unicorne</name>
    <dbReference type="NCBI Taxonomy" id="138068"/>
    <lineage>
        <taxon>Eukaryota</taxon>
        <taxon>Fungi</taxon>
        <taxon>Dikarya</taxon>
        <taxon>Ascomycota</taxon>
        <taxon>Pezizomycotina</taxon>
        <taxon>Sordariomycetes</taxon>
        <taxon>Xylariomycetidae</taxon>
        <taxon>Amphisphaeriales</taxon>
        <taxon>Sporocadaceae</taxon>
        <taxon>Seiridium</taxon>
    </lineage>
</organism>
<dbReference type="PROSITE" id="PS00086">
    <property type="entry name" value="CYTOCHROME_P450"/>
    <property type="match status" value="1"/>
</dbReference>
<dbReference type="EMBL" id="JARVKF010000440">
    <property type="protein sequence ID" value="KAK9413383.1"/>
    <property type="molecule type" value="Genomic_DNA"/>
</dbReference>
<keyword evidence="5 6" id="KW-0408">Iron</keyword>
<dbReference type="PANTHER" id="PTHR24305">
    <property type="entry name" value="CYTOCHROME P450"/>
    <property type="match status" value="1"/>
</dbReference>
<comment type="cofactor">
    <cofactor evidence="1">
        <name>heme</name>
        <dbReference type="ChEBI" id="CHEBI:30413"/>
    </cofactor>
</comment>
<evidence type="ECO:0000256" key="5">
    <source>
        <dbReference type="ARBA" id="ARBA00023004"/>
    </source>
</evidence>
<keyword evidence="7" id="KW-0812">Transmembrane</keyword>
<reference evidence="8 9" key="1">
    <citation type="journal article" date="2024" name="J. Plant Pathol.">
        <title>Sequence and assembly of the genome of Seiridium unicorne, isolate CBS 538.82, causal agent of cypress canker disease.</title>
        <authorList>
            <person name="Scali E."/>
            <person name="Rocca G.D."/>
            <person name="Danti R."/>
            <person name="Garbelotto M."/>
            <person name="Barberini S."/>
            <person name="Baroncelli R."/>
            <person name="Emiliani G."/>
        </authorList>
    </citation>
    <scope>NUCLEOTIDE SEQUENCE [LARGE SCALE GENOMIC DNA]</scope>
    <source>
        <strain evidence="8 9">BM-138-508</strain>
    </source>
</reference>
<protein>
    <submittedName>
        <fullName evidence="8">Cytochrome P450</fullName>
    </submittedName>
</protein>
<dbReference type="InterPro" id="IPR036396">
    <property type="entry name" value="Cyt_P450_sf"/>
</dbReference>
<keyword evidence="6" id="KW-0503">Monooxygenase</keyword>
<sequence>MTEFDGMHSVIPTLPMFSALALGVIVVGLYVVYQWALPKPIPGIPYDSHAAKNLRGSLPDLLAYRKINGRLRPWFVEQALKHQSPLVQAWMFPLSKPVLILADYQEAQDLLLRRGKEFDRGRRGADVFHGVVPNHHISMTSSDPRFKANKELVRDLMAPTFLNEVSAPEIYSKTMMLVNLWTLKAKSAGGKPFDARKDIVDAAMDIINAAAFSFDDSMSTTKHQLDYLAGNGASQIVTGDGGSIEFPRLPDIPDIAAISAIADHLGTQFRSIMPRLDHKIRLLTQPDLRRNITRKDAMISREIARSLARFENGDHTMFSALDHLLQREMNASQKAGRQPDFTSPSIKDEIFGYIVAGHETSSTSLQWTTKHIANHPEVQSKLRSALREAYSAASRESRQPTVLEITKTNVPYLDAVLEESLRCDAPLPIFAREATQDTVLLGYKIPKGTTMFIATAGPSFKSPAFPIDERSRSGTSQEKYRGGQWKAEDMHLFKPERWLKTDERGNAVFDSQSGPMLAFGMGPRGCFGKRLAYLEMRMVLALLVWNFEFKQLAEPFSSHQPCDSITTMPKYCYVALERLNDLSNE</sequence>
<dbReference type="Proteomes" id="UP001408356">
    <property type="component" value="Unassembled WGS sequence"/>
</dbReference>
<keyword evidence="6" id="KW-0560">Oxidoreductase</keyword>
<evidence type="ECO:0000256" key="2">
    <source>
        <dbReference type="ARBA" id="ARBA00010617"/>
    </source>
</evidence>
<evidence type="ECO:0000256" key="6">
    <source>
        <dbReference type="RuleBase" id="RU000461"/>
    </source>
</evidence>
<dbReference type="PRINTS" id="PR00385">
    <property type="entry name" value="P450"/>
</dbReference>
<accession>A0ABR2UFW3</accession>
<dbReference type="InterPro" id="IPR001128">
    <property type="entry name" value="Cyt_P450"/>
</dbReference>
<keyword evidence="7" id="KW-0472">Membrane</keyword>
<dbReference type="InterPro" id="IPR017972">
    <property type="entry name" value="Cyt_P450_CS"/>
</dbReference>
<dbReference type="PRINTS" id="PR00463">
    <property type="entry name" value="EP450I"/>
</dbReference>
<evidence type="ECO:0000313" key="8">
    <source>
        <dbReference type="EMBL" id="KAK9413383.1"/>
    </source>
</evidence>
<keyword evidence="4 6" id="KW-0479">Metal-binding</keyword>
<dbReference type="PANTHER" id="PTHR24305:SF232">
    <property type="entry name" value="P450, PUTATIVE (EUROFUNG)-RELATED"/>
    <property type="match status" value="1"/>
</dbReference>
<dbReference type="InterPro" id="IPR050121">
    <property type="entry name" value="Cytochrome_P450_monoxygenase"/>
</dbReference>
<comment type="similarity">
    <text evidence="2 6">Belongs to the cytochrome P450 family.</text>
</comment>
<name>A0ABR2UFW3_9PEZI</name>
<dbReference type="Gene3D" id="1.10.630.10">
    <property type="entry name" value="Cytochrome P450"/>
    <property type="match status" value="1"/>
</dbReference>
<evidence type="ECO:0000256" key="3">
    <source>
        <dbReference type="ARBA" id="ARBA00022617"/>
    </source>
</evidence>
<dbReference type="Pfam" id="PF00067">
    <property type="entry name" value="p450"/>
    <property type="match status" value="2"/>
</dbReference>
<comment type="caution">
    <text evidence="8">The sequence shown here is derived from an EMBL/GenBank/DDBJ whole genome shotgun (WGS) entry which is preliminary data.</text>
</comment>